<dbReference type="Proteomes" id="UP000628710">
    <property type="component" value="Unassembled WGS sequence"/>
</dbReference>
<sequence>MSTPLDKNALDQLFLEARSYNEFLDTPISEETIKELYDLCKWGPTSMNTQPARFVFLNSPESKEKLLPAMAPGNADKTRNAPLTLIVAFDSKFYNHLPTQFKAYDAKPMFESNQALTDSTAFRNSSLQGAYVMLAARALGLSVGAMSGFNPVAVDEAFFADGQYKTNFIINIGYGKPEGFHPRGPRLAFDEVAEIL</sequence>
<comment type="caution">
    <text evidence="7">The sequence shown here is derived from an EMBL/GenBank/DDBJ whole genome shotgun (WGS) entry which is preliminary data.</text>
</comment>
<accession>A0A934N0X4</accession>
<keyword evidence="1 5" id="KW-0285">Flavoprotein</keyword>
<evidence type="ECO:0000256" key="4">
    <source>
        <dbReference type="ARBA" id="ARBA00023002"/>
    </source>
</evidence>
<dbReference type="CDD" id="cd02148">
    <property type="entry name" value="RutE-like"/>
    <property type="match status" value="1"/>
</dbReference>
<dbReference type="SUPFAM" id="SSF55469">
    <property type="entry name" value="FMN-dependent nitroreductase-like"/>
    <property type="match status" value="1"/>
</dbReference>
<evidence type="ECO:0000256" key="2">
    <source>
        <dbReference type="ARBA" id="ARBA00022643"/>
    </source>
</evidence>
<dbReference type="Gene3D" id="3.40.109.10">
    <property type="entry name" value="NADH Oxidase"/>
    <property type="match status" value="1"/>
</dbReference>
<dbReference type="GO" id="GO:0016491">
    <property type="term" value="F:oxidoreductase activity"/>
    <property type="evidence" value="ECO:0007669"/>
    <property type="project" value="UniProtKB-UniRule"/>
</dbReference>
<evidence type="ECO:0000313" key="8">
    <source>
        <dbReference type="Proteomes" id="UP000628710"/>
    </source>
</evidence>
<keyword evidence="3 5" id="KW-0521">NADP</keyword>
<dbReference type="InterPro" id="IPR000415">
    <property type="entry name" value="Nitroreductase-like"/>
</dbReference>
<reference evidence="7" key="1">
    <citation type="submission" date="2020-12" db="EMBL/GenBank/DDBJ databases">
        <title>Marinomonas arctica sp. nov., a psychrotolerant bacterium isolated from the Arctic.</title>
        <authorList>
            <person name="Zhang Y."/>
        </authorList>
    </citation>
    <scope>NUCLEOTIDE SEQUENCE</scope>
    <source>
        <strain evidence="7">C1424</strain>
    </source>
</reference>
<comment type="cofactor">
    <cofactor evidence="5">
        <name>FMN</name>
        <dbReference type="ChEBI" id="CHEBI:58210"/>
    </cofactor>
</comment>
<dbReference type="PANTHER" id="PTHR43543">
    <property type="entry name" value="MALONIC SEMIALDEHYDE REDUCTASE RUTE-RELATED"/>
    <property type="match status" value="1"/>
</dbReference>
<keyword evidence="5" id="KW-0520">NAD</keyword>
<dbReference type="PANTHER" id="PTHR43543:SF1">
    <property type="entry name" value="MALONIC SEMIALDEHYDE REDUCTASE RUTE-RELATED"/>
    <property type="match status" value="1"/>
</dbReference>
<feature type="domain" description="Nitroreductase" evidence="6">
    <location>
        <begin position="18"/>
        <end position="174"/>
    </location>
</feature>
<dbReference type="InterPro" id="IPR029479">
    <property type="entry name" value="Nitroreductase"/>
</dbReference>
<organism evidence="7 8">
    <name type="scientific">Marinomonas transparens</name>
    <dbReference type="NCBI Taxonomy" id="2795388"/>
    <lineage>
        <taxon>Bacteria</taxon>
        <taxon>Pseudomonadati</taxon>
        <taxon>Pseudomonadota</taxon>
        <taxon>Gammaproteobacteria</taxon>
        <taxon>Oceanospirillales</taxon>
        <taxon>Oceanospirillaceae</taxon>
        <taxon>Marinomonas</taxon>
    </lineage>
</organism>
<keyword evidence="2 5" id="KW-0288">FMN</keyword>
<dbReference type="EMBL" id="JAEMNX010000001">
    <property type="protein sequence ID" value="MBJ7536093.1"/>
    <property type="molecule type" value="Genomic_DNA"/>
</dbReference>
<dbReference type="HAMAP" id="MF_01204">
    <property type="entry name" value="Oxidoreductase_RutE_HadB"/>
    <property type="match status" value="1"/>
</dbReference>
<evidence type="ECO:0000256" key="3">
    <source>
        <dbReference type="ARBA" id="ARBA00022857"/>
    </source>
</evidence>
<dbReference type="Pfam" id="PF00881">
    <property type="entry name" value="Nitroreductase"/>
    <property type="match status" value="1"/>
</dbReference>
<keyword evidence="4 5" id="KW-0560">Oxidoreductase</keyword>
<comment type="similarity">
    <text evidence="5">Belongs to the nitroreductase family. HadB/RutE subfamily.</text>
</comment>
<gene>
    <name evidence="7" type="ORF">I8J31_00220</name>
</gene>
<evidence type="ECO:0000256" key="1">
    <source>
        <dbReference type="ARBA" id="ARBA00022630"/>
    </source>
</evidence>
<dbReference type="InterPro" id="IPR023936">
    <property type="entry name" value="RutE-like"/>
</dbReference>
<evidence type="ECO:0000313" key="7">
    <source>
        <dbReference type="EMBL" id="MBJ7536093.1"/>
    </source>
</evidence>
<evidence type="ECO:0000259" key="6">
    <source>
        <dbReference type="Pfam" id="PF00881"/>
    </source>
</evidence>
<protein>
    <recommendedName>
        <fullName evidence="5">Putative NADH dehydrogenase/NAD(P)H nitroreductase I8J31_00220</fullName>
        <ecNumber evidence="5">1.-.-.-</ecNumber>
    </recommendedName>
</protein>
<proteinExistence type="inferred from homology"/>
<keyword evidence="8" id="KW-1185">Reference proteome</keyword>
<evidence type="ECO:0000256" key="5">
    <source>
        <dbReference type="HAMAP-Rule" id="MF_01204"/>
    </source>
</evidence>
<dbReference type="InterPro" id="IPR050461">
    <property type="entry name" value="Nitroreductase_HadB/RutE"/>
</dbReference>
<name>A0A934N0X4_9GAMM</name>
<dbReference type="NCBIfam" id="NF003768">
    <property type="entry name" value="PRK05365.1"/>
    <property type="match status" value="1"/>
</dbReference>
<dbReference type="EC" id="1.-.-.-" evidence="5"/>
<dbReference type="RefSeq" id="WP_199466177.1">
    <property type="nucleotide sequence ID" value="NZ_JAEMNX010000001.1"/>
</dbReference>
<dbReference type="AlphaFoldDB" id="A0A934N0X4"/>